<evidence type="ECO:0000313" key="2">
    <source>
        <dbReference type="EMBL" id="QKF93849.1"/>
    </source>
</evidence>
<dbReference type="EMBL" id="MT418680">
    <property type="protein sequence ID" value="QKF93849.1"/>
    <property type="molecule type" value="Genomic_DNA"/>
</dbReference>
<dbReference type="Proteomes" id="UP001162001">
    <property type="component" value="Segment"/>
</dbReference>
<keyword evidence="3" id="KW-1185">Reference proteome</keyword>
<dbReference type="PROSITE" id="PS50053">
    <property type="entry name" value="UBIQUITIN_2"/>
    <property type="match status" value="1"/>
</dbReference>
<evidence type="ECO:0000259" key="1">
    <source>
        <dbReference type="PROSITE" id="PS50053"/>
    </source>
</evidence>
<evidence type="ECO:0000313" key="3">
    <source>
        <dbReference type="Proteomes" id="UP001162001"/>
    </source>
</evidence>
<gene>
    <name evidence="2" type="ORF">Fadolivirus_1_391</name>
</gene>
<name>A0A7D3UV29_9VIRU</name>
<feature type="domain" description="Ubiquitin-like" evidence="1">
    <location>
        <begin position="1"/>
        <end position="75"/>
    </location>
</feature>
<sequence>MQVFIKGYNSDDRTFVLEVDHHITYNDLKELIGKRKGFSIDSFQLMYCGKYIESSEINDKTLQELDITENSTLYFKPCIYPKVILKN</sequence>
<dbReference type="InterPro" id="IPR029071">
    <property type="entry name" value="Ubiquitin-like_domsf"/>
</dbReference>
<proteinExistence type="predicted"/>
<dbReference type="Gene3D" id="3.10.20.90">
    <property type="entry name" value="Phosphatidylinositol 3-kinase Catalytic Subunit, Chain A, domain 1"/>
    <property type="match status" value="1"/>
</dbReference>
<dbReference type="CDD" id="cd17039">
    <property type="entry name" value="Ubl_ubiquitin_like"/>
    <property type="match status" value="1"/>
</dbReference>
<reference evidence="2 3" key="1">
    <citation type="submission" date="2020-04" db="EMBL/GenBank/DDBJ databases">
        <title>Advantages and limits of metagenomic assembly and binning of a giant virus.</title>
        <authorList>
            <person name="Schulz F."/>
            <person name="Andreani J."/>
            <person name="Francis R."/>
            <person name="Boudjemaa H."/>
            <person name="Bou Khalil J.Y."/>
            <person name="Lee J."/>
            <person name="La Scola B."/>
            <person name="Woyke T."/>
        </authorList>
    </citation>
    <scope>NUCLEOTIDE SEQUENCE [LARGE SCALE GENOMIC DNA]</scope>
    <source>
        <strain evidence="2 3">FV1/VV64</strain>
    </source>
</reference>
<organism evidence="2 3">
    <name type="scientific">Fadolivirus FV1/VV64</name>
    <dbReference type="NCBI Taxonomy" id="3070911"/>
    <lineage>
        <taxon>Viruses</taxon>
        <taxon>Varidnaviria</taxon>
        <taxon>Bamfordvirae</taxon>
        <taxon>Nucleocytoviricota</taxon>
        <taxon>Megaviricetes</taxon>
        <taxon>Imitervirales</taxon>
        <taxon>Mimiviridae</taxon>
        <taxon>Klosneuvirinae</taxon>
        <taxon>Fadolivirus</taxon>
        <taxon>Fadolivirus algeromassiliense</taxon>
    </lineage>
</organism>
<dbReference type="Pfam" id="PF00240">
    <property type="entry name" value="ubiquitin"/>
    <property type="match status" value="1"/>
</dbReference>
<protein>
    <submittedName>
        <fullName evidence="2">Ubiquitin-like protein</fullName>
    </submittedName>
</protein>
<dbReference type="SUPFAM" id="SSF54236">
    <property type="entry name" value="Ubiquitin-like"/>
    <property type="match status" value="1"/>
</dbReference>
<dbReference type="InterPro" id="IPR000626">
    <property type="entry name" value="Ubiquitin-like_dom"/>
</dbReference>
<accession>A0A7D3UV29</accession>